<dbReference type="InterPro" id="IPR015947">
    <property type="entry name" value="PUA-like_sf"/>
</dbReference>
<dbReference type="PANTHER" id="PTHR30027:SF3">
    <property type="entry name" value="16S RRNA (URACIL(1498)-N(3))-METHYLTRANSFERASE"/>
    <property type="match status" value="1"/>
</dbReference>
<evidence type="ECO:0000256" key="3">
    <source>
        <dbReference type="ARBA" id="ARBA00012328"/>
    </source>
</evidence>
<evidence type="ECO:0000313" key="16">
    <source>
        <dbReference type="Proteomes" id="UP000738376"/>
    </source>
</evidence>
<evidence type="ECO:0000256" key="12">
    <source>
        <dbReference type="PIRNR" id="PIRNR015601"/>
    </source>
</evidence>
<keyword evidence="6 12" id="KW-0698">rRNA processing</keyword>
<organism evidence="15 16">
    <name type="scientific">Pseudanabaena yagii GIHE-NHR1</name>
    <dbReference type="NCBI Taxonomy" id="2722753"/>
    <lineage>
        <taxon>Bacteria</taxon>
        <taxon>Bacillati</taxon>
        <taxon>Cyanobacteriota</taxon>
        <taxon>Cyanophyceae</taxon>
        <taxon>Pseudanabaenales</taxon>
        <taxon>Pseudanabaenaceae</taxon>
        <taxon>Pseudanabaena</taxon>
        <taxon>Pseudanabaena yagii</taxon>
    </lineage>
</organism>
<name>A0ABX1LTN3_9CYAN</name>
<dbReference type="Proteomes" id="UP000738376">
    <property type="component" value="Unassembled WGS sequence"/>
</dbReference>
<comment type="caution">
    <text evidence="15">The sequence shown here is derived from an EMBL/GenBank/DDBJ whole genome shotgun (WGS) entry which is preliminary data.</text>
</comment>
<evidence type="ECO:0000256" key="8">
    <source>
        <dbReference type="ARBA" id="ARBA00022679"/>
    </source>
</evidence>
<dbReference type="InterPro" id="IPR006700">
    <property type="entry name" value="RsmE"/>
</dbReference>
<feature type="domain" description="Ribosomal RNA small subunit methyltransferase E PUA-like" evidence="14">
    <location>
        <begin position="33"/>
        <end position="73"/>
    </location>
</feature>
<dbReference type="SUPFAM" id="SSF88697">
    <property type="entry name" value="PUA domain-like"/>
    <property type="match status" value="1"/>
</dbReference>
<dbReference type="EC" id="2.1.1.193" evidence="3 12"/>
<dbReference type="RefSeq" id="WP_169364293.1">
    <property type="nucleotide sequence ID" value="NZ_JAAVJL010000001.1"/>
</dbReference>
<dbReference type="SUPFAM" id="SSF75217">
    <property type="entry name" value="alpha/beta knot"/>
    <property type="match status" value="1"/>
</dbReference>
<dbReference type="EMBL" id="JAAVJL010000001">
    <property type="protein sequence ID" value="NMF59523.1"/>
    <property type="molecule type" value="Genomic_DNA"/>
</dbReference>
<evidence type="ECO:0000256" key="6">
    <source>
        <dbReference type="ARBA" id="ARBA00022552"/>
    </source>
</evidence>
<proteinExistence type="inferred from homology"/>
<comment type="similarity">
    <text evidence="2 12">Belongs to the RNA methyltransferase RsmE family.</text>
</comment>
<keyword evidence="16" id="KW-1185">Reference proteome</keyword>
<evidence type="ECO:0000256" key="5">
    <source>
        <dbReference type="ARBA" id="ARBA00022490"/>
    </source>
</evidence>
<evidence type="ECO:0000256" key="7">
    <source>
        <dbReference type="ARBA" id="ARBA00022603"/>
    </source>
</evidence>
<keyword evidence="9 12" id="KW-0949">S-adenosyl-L-methionine</keyword>
<comment type="subcellular location">
    <subcellularLocation>
        <location evidence="1 12">Cytoplasm</location>
    </subcellularLocation>
</comment>
<evidence type="ECO:0000256" key="9">
    <source>
        <dbReference type="ARBA" id="ARBA00022691"/>
    </source>
</evidence>
<evidence type="ECO:0000256" key="1">
    <source>
        <dbReference type="ARBA" id="ARBA00004496"/>
    </source>
</evidence>
<feature type="domain" description="Ribosomal RNA small subunit methyltransferase E methyltransferase" evidence="13">
    <location>
        <begin position="85"/>
        <end position="260"/>
    </location>
</feature>
<evidence type="ECO:0000259" key="13">
    <source>
        <dbReference type="Pfam" id="PF04452"/>
    </source>
</evidence>
<comment type="catalytic activity">
    <reaction evidence="11 12">
        <text>uridine(1498) in 16S rRNA + S-adenosyl-L-methionine = N(3)-methyluridine(1498) in 16S rRNA + S-adenosyl-L-homocysteine + H(+)</text>
        <dbReference type="Rhea" id="RHEA:42920"/>
        <dbReference type="Rhea" id="RHEA-COMP:10283"/>
        <dbReference type="Rhea" id="RHEA-COMP:10284"/>
        <dbReference type="ChEBI" id="CHEBI:15378"/>
        <dbReference type="ChEBI" id="CHEBI:57856"/>
        <dbReference type="ChEBI" id="CHEBI:59789"/>
        <dbReference type="ChEBI" id="CHEBI:65315"/>
        <dbReference type="ChEBI" id="CHEBI:74502"/>
        <dbReference type="EC" id="2.1.1.193"/>
    </reaction>
</comment>
<evidence type="ECO:0000259" key="14">
    <source>
        <dbReference type="Pfam" id="PF20260"/>
    </source>
</evidence>
<dbReference type="InterPro" id="IPR029028">
    <property type="entry name" value="Alpha/beta_knot_MTases"/>
</dbReference>
<dbReference type="InterPro" id="IPR046886">
    <property type="entry name" value="RsmE_MTase_dom"/>
</dbReference>
<dbReference type="Gene3D" id="3.40.1280.10">
    <property type="match status" value="1"/>
</dbReference>
<dbReference type="InterPro" id="IPR046887">
    <property type="entry name" value="RsmE_PUA-like"/>
</dbReference>
<dbReference type="InterPro" id="IPR029026">
    <property type="entry name" value="tRNA_m1G_MTases_N"/>
</dbReference>
<evidence type="ECO:0000313" key="15">
    <source>
        <dbReference type="EMBL" id="NMF59523.1"/>
    </source>
</evidence>
<evidence type="ECO:0000256" key="11">
    <source>
        <dbReference type="ARBA" id="ARBA00047944"/>
    </source>
</evidence>
<accession>A0ABX1LTN3</accession>
<dbReference type="NCBIfam" id="TIGR00046">
    <property type="entry name" value="RsmE family RNA methyltransferase"/>
    <property type="match status" value="1"/>
</dbReference>
<keyword evidence="5 12" id="KW-0963">Cytoplasm</keyword>
<dbReference type="Pfam" id="PF04452">
    <property type="entry name" value="Methyltrans_RNA"/>
    <property type="match status" value="1"/>
</dbReference>
<gene>
    <name evidence="15" type="ORF">HC246_16235</name>
</gene>
<keyword evidence="7 12" id="KW-0489">Methyltransferase</keyword>
<comment type="function">
    <text evidence="10 12">Specifically methylates the N3 position of the uracil ring of uridine 1498 (m3U1498) in 16S rRNA. Acts on the fully assembled 30S ribosomal subunit.</text>
</comment>
<reference evidence="15 16" key="1">
    <citation type="submission" date="2020-03" db="EMBL/GenBank/DDBJ databases">
        <title>Draft Genome Sequence of 2-Methylisoborneol Producing Pseudanabaena yagii Strain GIHE-NHR1 Isolated from North Han River in South Korea.</title>
        <authorList>
            <person name="Jeong J."/>
        </authorList>
    </citation>
    <scope>NUCLEOTIDE SEQUENCE [LARGE SCALE GENOMIC DNA]</scope>
    <source>
        <strain evidence="15 16">GIHE-NHR1</strain>
    </source>
</reference>
<dbReference type="PANTHER" id="PTHR30027">
    <property type="entry name" value="RIBOSOMAL RNA SMALL SUBUNIT METHYLTRANSFERASE E"/>
    <property type="match status" value="1"/>
</dbReference>
<sequence length="267" mass="29419">MLLPQPQKRRLQRVTLQPHQVEQTLEVNSAIALTSEQRHYLCNVLRLEIGAEFIALDRQGGWWLAKLSSEADNVQIIDKLENNSELDTQITLGVAMPKGSNIESVIRQSTELGVRQIVPLFSDRTIIKSGTEIGNQKRDRWQRIAEEAAELSLRTYVPEINAPQSFKTWLGDRSSASAQILKYICVTHPEATHLLPSLQSAYDALPAGEHLAQIMVATGCEGGWTAREEEIAIASGFIPVSLGDRVLSAVTAPVVALSIVSAFLDTK</sequence>
<evidence type="ECO:0000256" key="10">
    <source>
        <dbReference type="ARBA" id="ARBA00025699"/>
    </source>
</evidence>
<evidence type="ECO:0000256" key="2">
    <source>
        <dbReference type="ARBA" id="ARBA00005528"/>
    </source>
</evidence>
<dbReference type="PIRSF" id="PIRSF015601">
    <property type="entry name" value="MTase_slr0722"/>
    <property type="match status" value="1"/>
</dbReference>
<protein>
    <recommendedName>
        <fullName evidence="4 12">Ribosomal RNA small subunit methyltransferase E</fullName>
        <ecNumber evidence="3 12">2.1.1.193</ecNumber>
    </recommendedName>
</protein>
<dbReference type="Pfam" id="PF20260">
    <property type="entry name" value="PUA_4"/>
    <property type="match status" value="1"/>
</dbReference>
<evidence type="ECO:0000256" key="4">
    <source>
        <dbReference type="ARBA" id="ARBA00013673"/>
    </source>
</evidence>
<dbReference type="CDD" id="cd18084">
    <property type="entry name" value="RsmE-like"/>
    <property type="match status" value="1"/>
</dbReference>
<keyword evidence="8 12" id="KW-0808">Transferase</keyword>